<evidence type="ECO:0000313" key="1">
    <source>
        <dbReference type="EMBL" id="KAJ8978952.1"/>
    </source>
</evidence>
<dbReference type="EMBL" id="JAPWTJ010000387">
    <property type="protein sequence ID" value="KAJ8978952.1"/>
    <property type="molecule type" value="Genomic_DNA"/>
</dbReference>
<comment type="caution">
    <text evidence="1">The sequence shown here is derived from an EMBL/GenBank/DDBJ whole genome shotgun (WGS) entry which is preliminary data.</text>
</comment>
<accession>A0ABQ9JNH1</accession>
<dbReference type="Proteomes" id="UP001162164">
    <property type="component" value="Unassembled WGS sequence"/>
</dbReference>
<keyword evidence="2" id="KW-1185">Reference proteome</keyword>
<reference evidence="1" key="1">
    <citation type="journal article" date="2023" name="Insect Mol. Biol.">
        <title>Genome sequencing provides insights into the evolution of gene families encoding plant cell wall-degrading enzymes in longhorned beetles.</title>
        <authorList>
            <person name="Shin N.R."/>
            <person name="Okamura Y."/>
            <person name="Kirsch R."/>
            <person name="Pauchet Y."/>
        </authorList>
    </citation>
    <scope>NUCLEOTIDE SEQUENCE</scope>
    <source>
        <strain evidence="1">MMC_N1</strain>
    </source>
</reference>
<protein>
    <submittedName>
        <fullName evidence="1">Uncharacterized protein</fullName>
    </submittedName>
</protein>
<sequence>MTGILKRNRSEEKAISFDYIKDLHDIHEDWLYYKKLHICPASPGIMWIPEPEGEQEPLTIHAFSPRRNTIG</sequence>
<evidence type="ECO:0000313" key="2">
    <source>
        <dbReference type="Proteomes" id="UP001162164"/>
    </source>
</evidence>
<dbReference type="Gene3D" id="3.40.50.300">
    <property type="entry name" value="P-loop containing nucleotide triphosphate hydrolases"/>
    <property type="match status" value="1"/>
</dbReference>
<organism evidence="1 2">
    <name type="scientific">Molorchus minor</name>
    <dbReference type="NCBI Taxonomy" id="1323400"/>
    <lineage>
        <taxon>Eukaryota</taxon>
        <taxon>Metazoa</taxon>
        <taxon>Ecdysozoa</taxon>
        <taxon>Arthropoda</taxon>
        <taxon>Hexapoda</taxon>
        <taxon>Insecta</taxon>
        <taxon>Pterygota</taxon>
        <taxon>Neoptera</taxon>
        <taxon>Endopterygota</taxon>
        <taxon>Coleoptera</taxon>
        <taxon>Polyphaga</taxon>
        <taxon>Cucujiformia</taxon>
        <taxon>Chrysomeloidea</taxon>
        <taxon>Cerambycidae</taxon>
        <taxon>Lamiinae</taxon>
        <taxon>Monochamini</taxon>
        <taxon>Molorchus</taxon>
    </lineage>
</organism>
<dbReference type="InterPro" id="IPR027417">
    <property type="entry name" value="P-loop_NTPase"/>
</dbReference>
<name>A0ABQ9JNH1_9CUCU</name>
<proteinExistence type="predicted"/>
<gene>
    <name evidence="1" type="ORF">NQ317_009348</name>
</gene>